<keyword evidence="3 17" id="KW-0031">Aminopeptidase</keyword>
<dbReference type="GO" id="GO:0043171">
    <property type="term" value="P:peptide catabolic process"/>
    <property type="evidence" value="ECO:0007669"/>
    <property type="project" value="TreeGrafter"/>
</dbReference>
<dbReference type="PANTHER" id="PTHR11533">
    <property type="entry name" value="PROTEASE M1 ZINC METALLOPROTEASE"/>
    <property type="match status" value="1"/>
</dbReference>
<keyword evidence="13" id="KW-0325">Glycoprotein</keyword>
<evidence type="ECO:0000256" key="3">
    <source>
        <dbReference type="ARBA" id="ARBA00022438"/>
    </source>
</evidence>
<feature type="domain" description="Aminopeptidase N-like N-terminal" evidence="20">
    <location>
        <begin position="67"/>
        <end position="272"/>
    </location>
</feature>
<proteinExistence type="inferred from homology"/>
<evidence type="ECO:0000256" key="15">
    <source>
        <dbReference type="PIRSR" id="PIRSR634016-3"/>
    </source>
</evidence>
<keyword evidence="4 17" id="KW-0645">Protease</keyword>
<reference evidence="21 22" key="1">
    <citation type="journal article" date="2021" name="Sci. Rep.">
        <title>Chromosome anchoring in Senegalese sole (Solea senegalensis) reveals sex-associated markers and genome rearrangements in flatfish.</title>
        <authorList>
            <person name="Guerrero-Cozar I."/>
            <person name="Gomez-Garrido J."/>
            <person name="Berbel C."/>
            <person name="Martinez-Blanch J.F."/>
            <person name="Alioto T."/>
            <person name="Claros M.G."/>
            <person name="Gagnaire P.A."/>
            <person name="Manchado M."/>
        </authorList>
    </citation>
    <scope>NUCLEOTIDE SEQUENCE [LARGE SCALE GENOMIC DNA]</scope>
    <source>
        <strain evidence="21">Sse05_10M</strain>
    </source>
</reference>
<keyword evidence="12 17" id="KW-0472">Membrane</keyword>
<keyword evidence="22" id="KW-1185">Reference proteome</keyword>
<comment type="caution">
    <text evidence="21">The sequence shown here is derived from an EMBL/GenBank/DDBJ whole genome shotgun (WGS) entry which is preliminary data.</text>
</comment>
<evidence type="ECO:0000259" key="20">
    <source>
        <dbReference type="Pfam" id="PF17900"/>
    </source>
</evidence>
<dbReference type="FunFam" id="1.25.50.20:FF:000012">
    <property type="entry name" value="Aminopeptidase N"/>
    <property type="match status" value="1"/>
</dbReference>
<gene>
    <name evidence="21" type="ORF">JOB18_025226</name>
</gene>
<evidence type="ECO:0000256" key="4">
    <source>
        <dbReference type="ARBA" id="ARBA00022670"/>
    </source>
</evidence>
<evidence type="ECO:0000256" key="1">
    <source>
        <dbReference type="ARBA" id="ARBA00004606"/>
    </source>
</evidence>
<evidence type="ECO:0000259" key="19">
    <source>
        <dbReference type="Pfam" id="PF11838"/>
    </source>
</evidence>
<feature type="site" description="Transition state stabilizer" evidence="16">
    <location>
        <position position="469"/>
    </location>
</feature>
<comment type="subcellular location">
    <subcellularLocation>
        <location evidence="1">Membrane</location>
        <topology evidence="1">Single-pass type II membrane protein</topology>
    </subcellularLocation>
</comment>
<evidence type="ECO:0000313" key="21">
    <source>
        <dbReference type="EMBL" id="KAG7467702.1"/>
    </source>
</evidence>
<dbReference type="GO" id="GO:0005615">
    <property type="term" value="C:extracellular space"/>
    <property type="evidence" value="ECO:0007669"/>
    <property type="project" value="TreeGrafter"/>
</dbReference>
<feature type="binding site" evidence="15">
    <location>
        <position position="403"/>
    </location>
    <ligand>
        <name>Zn(2+)</name>
        <dbReference type="ChEBI" id="CHEBI:29105"/>
        <note>catalytic</note>
    </ligand>
</feature>
<dbReference type="GO" id="GO:0005886">
    <property type="term" value="C:plasma membrane"/>
    <property type="evidence" value="ECO:0007669"/>
    <property type="project" value="TreeGrafter"/>
</dbReference>
<evidence type="ECO:0000259" key="18">
    <source>
        <dbReference type="Pfam" id="PF01433"/>
    </source>
</evidence>
<sequence length="943" mass="108735">MPKNSHKSKFFASVFIVLVISIITAIITMVIFYQIQTSTMNPTPRPTFPPSTTVPPLATRLPRSIIPERYQVSLKTYFYNQIMEPENVTASNQTMFFTGNSTVYFECVQATSTVHLHIRELTVWGAVVKNINTKETIECSTSYDEELSEFLEIQLSEELKVGENYSLSLKFEGVMSPYLEGFYLSMYNHGGAAHHRDSNTERFIAATQMEPTFARHVFPCLDEPDLKAVFEVTIIHRKDTMALGNNRMKTDFIDEEWKYTIFETTPRMSTYLFAFVVSDFTATESSHDSVTIRTFARPEATAAGHTHYAANITGKILSFYEEYFEIGYSLPKLDQVALPDLDPAGMENWGLVTYQEGEVLYEEGVSSLLLKENIADIIAHELAHQWFGNLVTMKWWNELWLKEGFSTYISNLAVDHVEPSFRAIEMNLIHDFEAAFMADALASSRPLVPPQDQVQTADEIQQMFDVITYKKGALVLRMLSNIVGEIDFKKGVNMYLKDFKYKSADQNDLWRTIQQVLPKNTDIDVAMVMDSWTKQSGFPVITIDTTTGEFYQKRFLYNDSSQSNVWWSVPITSMSNSSVFRPFLLETSAKVREEEFISKNGEWILANINCTGFYRVNYNLENWDFLLTQLETEPQRIPLMNRWQLVDDAFNLARAKLVNVTLALNSTRFLRNETSLLPWKTAMSNLDYFVHMFDRSEVYGPMQAYLRQQVKGLYNFFRNYTDHSRVPEDHSLQHLQMLAVKVACSNGLPECVTMATKMFAEWMNNNTNNIHTNLRSEIYCHAVAAGGKAEWEFAWQRFESSEDTSEKEQLRQALSCTKKIWLLNRYLEYTLNPDKIRLMDVDTTIFLVSRNVVGQALAWNFIRANWEYVSMGNPALLVVGVASRFSTQFELEELQRFASDYELMSATRAAEQSIEQTQVNIQWVNDNKDIVHQWFDREIASRS</sequence>
<dbReference type="Proteomes" id="UP000693946">
    <property type="component" value="Unassembled WGS sequence"/>
</dbReference>
<evidence type="ECO:0000256" key="12">
    <source>
        <dbReference type="ARBA" id="ARBA00023136"/>
    </source>
</evidence>
<dbReference type="FunFam" id="2.60.40.1730:FF:000001">
    <property type="entry name" value="Leucyl-cystinyl aminopeptidase"/>
    <property type="match status" value="1"/>
</dbReference>
<dbReference type="AlphaFoldDB" id="A0AAV6PLJ5"/>
<evidence type="ECO:0000256" key="14">
    <source>
        <dbReference type="PIRSR" id="PIRSR634016-1"/>
    </source>
</evidence>
<dbReference type="InterPro" id="IPR014782">
    <property type="entry name" value="Peptidase_M1_dom"/>
</dbReference>
<accession>A0AAV6PLJ5</accession>
<evidence type="ECO:0000313" key="22">
    <source>
        <dbReference type="Proteomes" id="UP000693946"/>
    </source>
</evidence>
<evidence type="ECO:0000256" key="17">
    <source>
        <dbReference type="RuleBase" id="RU364040"/>
    </source>
</evidence>
<evidence type="ECO:0000256" key="6">
    <source>
        <dbReference type="ARBA" id="ARBA00022723"/>
    </source>
</evidence>
<name>A0AAV6PLJ5_SOLSE</name>
<dbReference type="PANTHER" id="PTHR11533:SF259">
    <property type="entry name" value="AMINOPEPTIDASE"/>
    <property type="match status" value="1"/>
</dbReference>
<evidence type="ECO:0000256" key="7">
    <source>
        <dbReference type="ARBA" id="ARBA00022801"/>
    </source>
</evidence>
<evidence type="ECO:0000256" key="10">
    <source>
        <dbReference type="ARBA" id="ARBA00022989"/>
    </source>
</evidence>
<dbReference type="InterPro" id="IPR050344">
    <property type="entry name" value="Peptidase_M1_aminopeptidases"/>
</dbReference>
<evidence type="ECO:0000256" key="5">
    <source>
        <dbReference type="ARBA" id="ARBA00022692"/>
    </source>
</evidence>
<keyword evidence="9" id="KW-0735">Signal-anchor</keyword>
<dbReference type="FunFam" id="1.10.390.10:FF:000016">
    <property type="entry name" value="Glutamyl aminopeptidase"/>
    <property type="match status" value="1"/>
</dbReference>
<feature type="transmembrane region" description="Helical" evidence="17">
    <location>
        <begin position="12"/>
        <end position="35"/>
    </location>
</feature>
<comment type="similarity">
    <text evidence="2 17">Belongs to the peptidase M1 family.</text>
</comment>
<protein>
    <recommendedName>
        <fullName evidence="17">Aminopeptidase</fullName>
        <ecNumber evidence="17">3.4.11.-</ecNumber>
    </recommendedName>
</protein>
<comment type="cofactor">
    <cofactor evidence="15 17">
        <name>Zn(2+)</name>
        <dbReference type="ChEBI" id="CHEBI:29105"/>
    </cofactor>
    <text evidence="15 17">Binds 1 zinc ion per subunit.</text>
</comment>
<dbReference type="Pfam" id="PF01433">
    <property type="entry name" value="Peptidase_M1"/>
    <property type="match status" value="1"/>
</dbReference>
<dbReference type="EC" id="3.4.11.-" evidence="17"/>
<evidence type="ECO:0000256" key="11">
    <source>
        <dbReference type="ARBA" id="ARBA00023049"/>
    </source>
</evidence>
<dbReference type="Pfam" id="PF11838">
    <property type="entry name" value="ERAP1_C"/>
    <property type="match status" value="1"/>
</dbReference>
<evidence type="ECO:0000256" key="8">
    <source>
        <dbReference type="ARBA" id="ARBA00022833"/>
    </source>
</evidence>
<dbReference type="InterPro" id="IPR034016">
    <property type="entry name" value="M1_APN-typ"/>
</dbReference>
<dbReference type="GO" id="GO:0070006">
    <property type="term" value="F:metalloaminopeptidase activity"/>
    <property type="evidence" value="ECO:0007669"/>
    <property type="project" value="TreeGrafter"/>
</dbReference>
<evidence type="ECO:0000256" key="9">
    <source>
        <dbReference type="ARBA" id="ARBA00022968"/>
    </source>
</evidence>
<dbReference type="InterPro" id="IPR024571">
    <property type="entry name" value="ERAP1-like_C_dom"/>
</dbReference>
<feature type="binding site" evidence="15">
    <location>
        <position position="380"/>
    </location>
    <ligand>
        <name>Zn(2+)</name>
        <dbReference type="ChEBI" id="CHEBI:29105"/>
        <note>catalytic</note>
    </ligand>
</feature>
<feature type="domain" description="ERAP1-like C-terminal" evidence="19">
    <location>
        <begin position="603"/>
        <end position="918"/>
    </location>
</feature>
<dbReference type="GO" id="GO:0006508">
    <property type="term" value="P:proteolysis"/>
    <property type="evidence" value="ECO:0007669"/>
    <property type="project" value="UniProtKB-KW"/>
</dbReference>
<feature type="domain" description="Peptidase M1 membrane alanine aminopeptidase" evidence="18">
    <location>
        <begin position="308"/>
        <end position="532"/>
    </location>
</feature>
<dbReference type="EMBL" id="JAGKHQ010000533">
    <property type="protein sequence ID" value="KAG7467702.1"/>
    <property type="molecule type" value="Genomic_DNA"/>
</dbReference>
<evidence type="ECO:0000256" key="13">
    <source>
        <dbReference type="ARBA" id="ARBA00023180"/>
    </source>
</evidence>
<dbReference type="InterPro" id="IPR045357">
    <property type="entry name" value="Aminopeptidase_N-like_N"/>
</dbReference>
<dbReference type="CDD" id="cd09601">
    <property type="entry name" value="M1_APN-Q_like"/>
    <property type="match status" value="1"/>
</dbReference>
<dbReference type="Pfam" id="PF17900">
    <property type="entry name" value="Peptidase_M1_N"/>
    <property type="match status" value="1"/>
</dbReference>
<feature type="active site" description="Proton acceptor" evidence="14">
    <location>
        <position position="381"/>
    </location>
</feature>
<keyword evidence="8 15" id="KW-0862">Zinc</keyword>
<keyword evidence="7 17" id="KW-0378">Hydrolase</keyword>
<keyword evidence="6 15" id="KW-0479">Metal-binding</keyword>
<keyword evidence="5 17" id="KW-0812">Transmembrane</keyword>
<feature type="binding site" evidence="15">
    <location>
        <position position="384"/>
    </location>
    <ligand>
        <name>Zn(2+)</name>
        <dbReference type="ChEBI" id="CHEBI:29105"/>
        <note>catalytic</note>
    </ligand>
</feature>
<keyword evidence="11 17" id="KW-0482">Metalloprotease</keyword>
<dbReference type="GO" id="GO:0042277">
    <property type="term" value="F:peptide binding"/>
    <property type="evidence" value="ECO:0007669"/>
    <property type="project" value="TreeGrafter"/>
</dbReference>
<dbReference type="GO" id="GO:0005737">
    <property type="term" value="C:cytoplasm"/>
    <property type="evidence" value="ECO:0007669"/>
    <property type="project" value="TreeGrafter"/>
</dbReference>
<keyword evidence="10 17" id="KW-1133">Transmembrane helix</keyword>
<evidence type="ECO:0000256" key="16">
    <source>
        <dbReference type="PIRSR" id="PIRSR634016-4"/>
    </source>
</evidence>
<organism evidence="21 22">
    <name type="scientific">Solea senegalensis</name>
    <name type="common">Senegalese sole</name>
    <dbReference type="NCBI Taxonomy" id="28829"/>
    <lineage>
        <taxon>Eukaryota</taxon>
        <taxon>Metazoa</taxon>
        <taxon>Chordata</taxon>
        <taxon>Craniata</taxon>
        <taxon>Vertebrata</taxon>
        <taxon>Euteleostomi</taxon>
        <taxon>Actinopterygii</taxon>
        <taxon>Neopterygii</taxon>
        <taxon>Teleostei</taxon>
        <taxon>Neoteleostei</taxon>
        <taxon>Acanthomorphata</taxon>
        <taxon>Carangaria</taxon>
        <taxon>Pleuronectiformes</taxon>
        <taxon>Pleuronectoidei</taxon>
        <taxon>Soleidae</taxon>
        <taxon>Solea</taxon>
    </lineage>
</organism>
<dbReference type="GO" id="GO:0008270">
    <property type="term" value="F:zinc ion binding"/>
    <property type="evidence" value="ECO:0007669"/>
    <property type="project" value="UniProtKB-UniRule"/>
</dbReference>
<evidence type="ECO:0000256" key="2">
    <source>
        <dbReference type="ARBA" id="ARBA00010136"/>
    </source>
</evidence>